<dbReference type="PANTHER" id="PTHR13353:SF5">
    <property type="entry name" value="TRANSMEMBRANE PROTEIN 19"/>
    <property type="match status" value="1"/>
</dbReference>
<evidence type="ECO:0000256" key="2">
    <source>
        <dbReference type="ARBA" id="ARBA00009012"/>
    </source>
</evidence>
<feature type="transmembrane region" description="Helical" evidence="8">
    <location>
        <begin position="31"/>
        <end position="51"/>
    </location>
</feature>
<feature type="transmembrane region" description="Helical" evidence="8">
    <location>
        <begin position="102"/>
        <end position="126"/>
    </location>
</feature>
<dbReference type="EMBL" id="CAJHNJ030000007">
    <property type="protein sequence ID" value="CAG9101927.1"/>
    <property type="molecule type" value="Genomic_DNA"/>
</dbReference>
<proteinExistence type="inferred from homology"/>
<reference evidence="9" key="1">
    <citation type="submission" date="2020-11" db="EMBL/GenBank/DDBJ databases">
        <authorList>
            <person name="Whiteford S."/>
        </authorList>
    </citation>
    <scope>NUCLEOTIDE SEQUENCE</scope>
</reference>
<evidence type="ECO:0000256" key="3">
    <source>
        <dbReference type="ARBA" id="ARBA00014258"/>
    </source>
</evidence>
<accession>A0A8S4DQN1</accession>
<feature type="transmembrane region" description="Helical" evidence="8">
    <location>
        <begin position="280"/>
        <end position="302"/>
    </location>
</feature>
<feature type="transmembrane region" description="Helical" evidence="8">
    <location>
        <begin position="239"/>
        <end position="260"/>
    </location>
</feature>
<dbReference type="GO" id="GO:0016020">
    <property type="term" value="C:membrane"/>
    <property type="evidence" value="ECO:0007669"/>
    <property type="project" value="UniProtKB-SubCell"/>
</dbReference>
<comment type="similarity">
    <text evidence="2">Belongs to the TMEM19 family.</text>
</comment>
<evidence type="ECO:0000256" key="7">
    <source>
        <dbReference type="SAM" id="MobiDB-lite"/>
    </source>
</evidence>
<comment type="caution">
    <text evidence="9">The sequence shown here is derived from an EMBL/GenBank/DDBJ whole genome shotgun (WGS) entry which is preliminary data.</text>
</comment>
<feature type="transmembrane region" description="Helical" evidence="8">
    <location>
        <begin position="72"/>
        <end position="90"/>
    </location>
</feature>
<evidence type="ECO:0000256" key="4">
    <source>
        <dbReference type="ARBA" id="ARBA00022692"/>
    </source>
</evidence>
<evidence type="ECO:0000256" key="1">
    <source>
        <dbReference type="ARBA" id="ARBA00004141"/>
    </source>
</evidence>
<evidence type="ECO:0000256" key="5">
    <source>
        <dbReference type="ARBA" id="ARBA00022989"/>
    </source>
</evidence>
<organism evidence="9 10">
    <name type="scientific">Plutella xylostella</name>
    <name type="common">Diamondback moth</name>
    <name type="synonym">Plutella maculipennis</name>
    <dbReference type="NCBI Taxonomy" id="51655"/>
    <lineage>
        <taxon>Eukaryota</taxon>
        <taxon>Metazoa</taxon>
        <taxon>Ecdysozoa</taxon>
        <taxon>Arthropoda</taxon>
        <taxon>Hexapoda</taxon>
        <taxon>Insecta</taxon>
        <taxon>Pterygota</taxon>
        <taxon>Neoptera</taxon>
        <taxon>Endopterygota</taxon>
        <taxon>Lepidoptera</taxon>
        <taxon>Glossata</taxon>
        <taxon>Ditrysia</taxon>
        <taxon>Yponomeutoidea</taxon>
        <taxon>Plutellidae</taxon>
        <taxon>Plutella</taxon>
    </lineage>
</organism>
<name>A0A8S4DQN1_PLUXY</name>
<evidence type="ECO:0000256" key="8">
    <source>
        <dbReference type="SAM" id="Phobius"/>
    </source>
</evidence>
<sequence length="357" mass="38971">MEYANGNLRTKDVDSNQTPPSPPKQNLQDSHILTVLICAITIPLSMSLWIINIFYAKFINRHSYDEPTVISPARWLAACFVPMMVAVYGYRRKSVVLSGAAFGFIVGFVLTLSNYCFMVALLTMFLSSSKATKFRSHLKRKFEEDFKEGGQRTWIQVLCNGGMATQLGLLYLLDVGASERPIDFVKDYRASWLSIGVLGVIACCNGDTWASELGSVLGKSDPYLVTTFKQVPKGTNGGVTVVGTVCSTVGGLVVGLSQYLALFYFSEATAWQYAPPQWPLIVFGALAGFLGSLIDSIMGATLQFSGLDKDGKIVSHSSVTVKHISGTNILDNHSVNLITTVIMGILMPTICKSFWPL</sequence>
<keyword evidence="6 8" id="KW-0472">Membrane</keyword>
<protein>
    <recommendedName>
        <fullName evidence="3">Transmembrane protein 19</fullName>
    </recommendedName>
</protein>
<evidence type="ECO:0000256" key="6">
    <source>
        <dbReference type="ARBA" id="ARBA00023136"/>
    </source>
</evidence>
<dbReference type="InterPro" id="IPR002794">
    <property type="entry name" value="DUF92_TMEM19"/>
</dbReference>
<evidence type="ECO:0000313" key="9">
    <source>
        <dbReference type="EMBL" id="CAG9101927.1"/>
    </source>
</evidence>
<feature type="region of interest" description="Disordered" evidence="7">
    <location>
        <begin position="1"/>
        <end position="26"/>
    </location>
</feature>
<comment type="subcellular location">
    <subcellularLocation>
        <location evidence="1">Membrane</location>
        <topology evidence="1">Multi-pass membrane protein</topology>
    </subcellularLocation>
</comment>
<dbReference type="Proteomes" id="UP000653454">
    <property type="component" value="Unassembled WGS sequence"/>
</dbReference>
<keyword evidence="4 8" id="KW-0812">Transmembrane</keyword>
<gene>
    <name evidence="9" type="ORF">PLXY2_LOCUS2730</name>
</gene>
<dbReference type="Pfam" id="PF01940">
    <property type="entry name" value="DUF92"/>
    <property type="match status" value="1"/>
</dbReference>
<keyword evidence="5 8" id="KW-1133">Transmembrane helix</keyword>
<dbReference type="AlphaFoldDB" id="A0A8S4DQN1"/>
<evidence type="ECO:0000313" key="10">
    <source>
        <dbReference type="Proteomes" id="UP000653454"/>
    </source>
</evidence>
<dbReference type="PANTHER" id="PTHR13353">
    <property type="entry name" value="TRANSMEMBRANE PROTEIN 19"/>
    <property type="match status" value="1"/>
</dbReference>
<keyword evidence="10" id="KW-1185">Reference proteome</keyword>